<protein>
    <submittedName>
        <fullName evidence="1">Uncharacterized protein</fullName>
    </submittedName>
</protein>
<dbReference type="RefSeq" id="WP_345145324.1">
    <property type="nucleotide sequence ID" value="NZ_BAABDU010000004.1"/>
</dbReference>
<dbReference type="Proteomes" id="UP001500748">
    <property type="component" value="Unassembled WGS sequence"/>
</dbReference>
<dbReference type="EMBL" id="BAABDU010000004">
    <property type="protein sequence ID" value="GAA3772562.1"/>
    <property type="molecule type" value="Genomic_DNA"/>
</dbReference>
<keyword evidence="2" id="KW-1185">Reference proteome</keyword>
<name>A0ABP7GPM4_9FLAO</name>
<evidence type="ECO:0000313" key="1">
    <source>
        <dbReference type="EMBL" id="GAA3772562.1"/>
    </source>
</evidence>
<organism evidence="1 2">
    <name type="scientific">Flavobacterium ginsengiterrae</name>
    <dbReference type="NCBI Taxonomy" id="871695"/>
    <lineage>
        <taxon>Bacteria</taxon>
        <taxon>Pseudomonadati</taxon>
        <taxon>Bacteroidota</taxon>
        <taxon>Flavobacteriia</taxon>
        <taxon>Flavobacteriales</taxon>
        <taxon>Flavobacteriaceae</taxon>
        <taxon>Flavobacterium</taxon>
    </lineage>
</organism>
<evidence type="ECO:0000313" key="2">
    <source>
        <dbReference type="Proteomes" id="UP001500748"/>
    </source>
</evidence>
<reference evidence="2" key="1">
    <citation type="journal article" date="2019" name="Int. J. Syst. Evol. Microbiol.">
        <title>The Global Catalogue of Microorganisms (GCM) 10K type strain sequencing project: providing services to taxonomists for standard genome sequencing and annotation.</title>
        <authorList>
            <consortium name="The Broad Institute Genomics Platform"/>
            <consortium name="The Broad Institute Genome Sequencing Center for Infectious Disease"/>
            <person name="Wu L."/>
            <person name="Ma J."/>
        </authorList>
    </citation>
    <scope>NUCLEOTIDE SEQUENCE [LARGE SCALE GENOMIC DNA]</scope>
    <source>
        <strain evidence="2">JCM 17337</strain>
    </source>
</reference>
<gene>
    <name evidence="1" type="ORF">GCM10022423_28650</name>
</gene>
<accession>A0ABP7GPM4</accession>
<comment type="caution">
    <text evidence="1">The sequence shown here is derived from an EMBL/GenBank/DDBJ whole genome shotgun (WGS) entry which is preliminary data.</text>
</comment>
<sequence length="139" mass="16153">MNESLDNILIELNVIAVQAPNLNIWMYGNIEIIINGERPYINGEMVNTSALLQSLESDGEYFIFCCNCGFPECSGREEGIKVFHKDDTVQWTDSFINKTWIFDKNLIEKTLTEIDEKVKVFKKFFKEKEINYVGYGYDL</sequence>
<proteinExistence type="predicted"/>